<feature type="chain" id="PRO_5047155272" description="Secreted protein" evidence="1">
    <location>
        <begin position="17"/>
        <end position="187"/>
    </location>
</feature>
<protein>
    <recommendedName>
        <fullName evidence="4">Secreted protein</fullName>
    </recommendedName>
</protein>
<accession>A0ABY7CV24</accession>
<organism evidence="2 3">
    <name type="scientific">Puccinia triticina</name>
    <dbReference type="NCBI Taxonomy" id="208348"/>
    <lineage>
        <taxon>Eukaryota</taxon>
        <taxon>Fungi</taxon>
        <taxon>Dikarya</taxon>
        <taxon>Basidiomycota</taxon>
        <taxon>Pucciniomycotina</taxon>
        <taxon>Pucciniomycetes</taxon>
        <taxon>Pucciniales</taxon>
        <taxon>Pucciniaceae</taxon>
        <taxon>Puccinia</taxon>
    </lineage>
</organism>
<dbReference type="GeneID" id="77812876"/>
<gene>
    <name evidence="2" type="ORF">PtA15_8A540</name>
</gene>
<evidence type="ECO:0000313" key="3">
    <source>
        <dbReference type="Proteomes" id="UP001164743"/>
    </source>
</evidence>
<proteinExistence type="predicted"/>
<feature type="signal peptide" evidence="1">
    <location>
        <begin position="1"/>
        <end position="16"/>
    </location>
</feature>
<keyword evidence="1" id="KW-0732">Signal</keyword>
<evidence type="ECO:0008006" key="4">
    <source>
        <dbReference type="Google" id="ProtNLM"/>
    </source>
</evidence>
<sequence>MFLLVMLAIIAAPVRFAKPAELLADSNMGCWQTAELGMPGRSPLPHINQNHPTRAGYMPKKFTNIQTTLGAKSLYMKTGEAARLLENNLFSPSGRELNDSINRKLATSPTDEPLGNERSVQKCGATETHPHDQVFKDAKTSQPSESETFGQPSEDEGVRILESDAGCAISAPIAWHATTVTAFDGGF</sequence>
<dbReference type="Proteomes" id="UP001164743">
    <property type="component" value="Chromosome 8A"/>
</dbReference>
<dbReference type="EMBL" id="CP110428">
    <property type="protein sequence ID" value="WAQ87635.1"/>
    <property type="molecule type" value="Genomic_DNA"/>
</dbReference>
<dbReference type="RefSeq" id="XP_053023190.1">
    <property type="nucleotide sequence ID" value="XM_053171981.1"/>
</dbReference>
<evidence type="ECO:0000313" key="2">
    <source>
        <dbReference type="EMBL" id="WAQ87635.1"/>
    </source>
</evidence>
<reference evidence="2" key="1">
    <citation type="submission" date="2022-10" db="EMBL/GenBank/DDBJ databases">
        <title>Puccinia triticina Genome sequencing and assembly.</title>
        <authorList>
            <person name="Li C."/>
        </authorList>
    </citation>
    <scope>NUCLEOTIDE SEQUENCE</scope>
    <source>
        <strain evidence="2">Pt15</strain>
    </source>
</reference>
<evidence type="ECO:0000256" key="1">
    <source>
        <dbReference type="SAM" id="SignalP"/>
    </source>
</evidence>
<keyword evidence="3" id="KW-1185">Reference proteome</keyword>
<name>A0ABY7CV24_9BASI</name>